<dbReference type="SUPFAM" id="SSF48452">
    <property type="entry name" value="TPR-like"/>
    <property type="match status" value="1"/>
</dbReference>
<dbReference type="Gene3D" id="1.25.40.10">
    <property type="entry name" value="Tetratricopeptide repeat domain"/>
    <property type="match status" value="1"/>
</dbReference>
<organism evidence="1 2">
    <name type="scientific">Blepharisma stoltei</name>
    <dbReference type="NCBI Taxonomy" id="1481888"/>
    <lineage>
        <taxon>Eukaryota</taxon>
        <taxon>Sar</taxon>
        <taxon>Alveolata</taxon>
        <taxon>Ciliophora</taxon>
        <taxon>Postciliodesmatophora</taxon>
        <taxon>Heterotrichea</taxon>
        <taxon>Heterotrichida</taxon>
        <taxon>Blepharismidae</taxon>
        <taxon>Blepharisma</taxon>
    </lineage>
</organism>
<evidence type="ECO:0000313" key="1">
    <source>
        <dbReference type="EMBL" id="CAG9335170.1"/>
    </source>
</evidence>
<keyword evidence="2" id="KW-1185">Reference proteome</keyword>
<sequence>MPKGDYKCNSIIINGNILISGLLNENLLLYSIDIDSFSTIPYEFSRNRWKILINVERLYLIECDNGLIYESEIGSFSNWRRIGKSKINCNLDQVYCSYNKGGIWISAIYNWAREYYYFNLNQKILIDAAYYNKHIALKRVGQKIEAIKCNNQDFNLDPSYLDERNVKDIALSTLGENLAKINFLDEEIKLNPSNASLYYDKGNAFYRLQRYHRSNRMLWQSNQTQIQSSWWFIQ</sequence>
<evidence type="ECO:0000313" key="2">
    <source>
        <dbReference type="Proteomes" id="UP001162131"/>
    </source>
</evidence>
<accession>A0AAU9K6H3</accession>
<dbReference type="InterPro" id="IPR011990">
    <property type="entry name" value="TPR-like_helical_dom_sf"/>
</dbReference>
<dbReference type="AlphaFoldDB" id="A0AAU9K6H3"/>
<name>A0AAU9K6H3_9CILI</name>
<proteinExistence type="predicted"/>
<gene>
    <name evidence="1" type="ORF">BSTOLATCC_MIC63378</name>
</gene>
<dbReference type="Proteomes" id="UP001162131">
    <property type="component" value="Unassembled WGS sequence"/>
</dbReference>
<comment type="caution">
    <text evidence="1">The sequence shown here is derived from an EMBL/GenBank/DDBJ whole genome shotgun (WGS) entry which is preliminary data.</text>
</comment>
<dbReference type="EMBL" id="CAJZBQ010000061">
    <property type="protein sequence ID" value="CAG9335170.1"/>
    <property type="molecule type" value="Genomic_DNA"/>
</dbReference>
<protein>
    <submittedName>
        <fullName evidence="1">Uncharacterized protein</fullName>
    </submittedName>
</protein>
<reference evidence="1" key="1">
    <citation type="submission" date="2021-09" db="EMBL/GenBank/DDBJ databases">
        <authorList>
            <consortium name="AG Swart"/>
            <person name="Singh M."/>
            <person name="Singh A."/>
            <person name="Seah K."/>
            <person name="Emmerich C."/>
        </authorList>
    </citation>
    <scope>NUCLEOTIDE SEQUENCE</scope>
    <source>
        <strain evidence="1">ATCC30299</strain>
    </source>
</reference>